<evidence type="ECO:0000256" key="9">
    <source>
        <dbReference type="SAM" id="Phobius"/>
    </source>
</evidence>
<keyword evidence="8 9" id="KW-0472">Membrane</keyword>
<evidence type="ECO:0000256" key="8">
    <source>
        <dbReference type="ARBA" id="ARBA00023136"/>
    </source>
</evidence>
<dbReference type="PROSITE" id="PS00211">
    <property type="entry name" value="ABC_TRANSPORTER_1"/>
    <property type="match status" value="1"/>
</dbReference>
<dbReference type="InterPro" id="IPR003439">
    <property type="entry name" value="ABC_transporter-like_ATP-bd"/>
</dbReference>
<gene>
    <name evidence="12" type="ORF">Back11_54760</name>
</gene>
<feature type="transmembrane region" description="Helical" evidence="9">
    <location>
        <begin position="123"/>
        <end position="143"/>
    </location>
</feature>
<proteinExistence type="predicted"/>
<dbReference type="InterPro" id="IPR036640">
    <property type="entry name" value="ABC1_TM_sf"/>
</dbReference>
<dbReference type="PANTHER" id="PTHR24221">
    <property type="entry name" value="ATP-BINDING CASSETTE SUB-FAMILY B"/>
    <property type="match status" value="1"/>
</dbReference>
<name>A0A3G9JE13_9BACL</name>
<feature type="domain" description="ABC transporter" evidence="10">
    <location>
        <begin position="301"/>
        <end position="535"/>
    </location>
</feature>
<dbReference type="Proteomes" id="UP000275368">
    <property type="component" value="Chromosome"/>
</dbReference>
<keyword evidence="13" id="KW-1185">Reference proteome</keyword>
<organism evidence="12 13">
    <name type="scientific">Paenibacillus baekrokdamisoli</name>
    <dbReference type="NCBI Taxonomy" id="1712516"/>
    <lineage>
        <taxon>Bacteria</taxon>
        <taxon>Bacillati</taxon>
        <taxon>Bacillota</taxon>
        <taxon>Bacilli</taxon>
        <taxon>Bacillales</taxon>
        <taxon>Paenibacillaceae</taxon>
        <taxon>Paenibacillus</taxon>
    </lineage>
</organism>
<protein>
    <submittedName>
        <fullName evidence="12">Thiol reductant ABC exporter subunit CydD</fullName>
    </submittedName>
</protein>
<dbReference type="PROSITE" id="PS50929">
    <property type="entry name" value="ABC_TM1F"/>
    <property type="match status" value="1"/>
</dbReference>
<keyword evidence="3" id="KW-1003">Cell membrane</keyword>
<dbReference type="PROSITE" id="PS50893">
    <property type="entry name" value="ABC_TRANSPORTER_2"/>
    <property type="match status" value="1"/>
</dbReference>
<dbReference type="InterPro" id="IPR014216">
    <property type="entry name" value="ABC_transptr_CydD"/>
</dbReference>
<feature type="transmembrane region" description="Helical" evidence="9">
    <location>
        <begin position="201"/>
        <end position="229"/>
    </location>
</feature>
<evidence type="ECO:0000259" key="11">
    <source>
        <dbReference type="PROSITE" id="PS50929"/>
    </source>
</evidence>
<dbReference type="EMBL" id="AP019308">
    <property type="protein sequence ID" value="BBH24131.1"/>
    <property type="molecule type" value="Genomic_DNA"/>
</dbReference>
<dbReference type="SMART" id="SM00382">
    <property type="entry name" value="AAA"/>
    <property type="match status" value="1"/>
</dbReference>
<evidence type="ECO:0000313" key="13">
    <source>
        <dbReference type="Proteomes" id="UP000275368"/>
    </source>
</evidence>
<dbReference type="NCBIfam" id="TIGR02857">
    <property type="entry name" value="CydD"/>
    <property type="match status" value="1"/>
</dbReference>
<evidence type="ECO:0000256" key="6">
    <source>
        <dbReference type="ARBA" id="ARBA00022840"/>
    </source>
</evidence>
<evidence type="ECO:0000256" key="2">
    <source>
        <dbReference type="ARBA" id="ARBA00022448"/>
    </source>
</evidence>
<comment type="subcellular location">
    <subcellularLocation>
        <location evidence="1">Cell membrane</location>
        <topology evidence="1">Multi-pass membrane protein</topology>
    </subcellularLocation>
</comment>
<dbReference type="Gene3D" id="3.40.50.300">
    <property type="entry name" value="P-loop containing nucleotide triphosphate hydrolases"/>
    <property type="match status" value="1"/>
</dbReference>
<dbReference type="SUPFAM" id="SSF52540">
    <property type="entry name" value="P-loop containing nucleoside triphosphate hydrolases"/>
    <property type="match status" value="1"/>
</dbReference>
<keyword evidence="4 9" id="KW-0812">Transmembrane</keyword>
<dbReference type="AlphaFoldDB" id="A0A3G9JE13"/>
<dbReference type="GO" id="GO:0140359">
    <property type="term" value="F:ABC-type transporter activity"/>
    <property type="evidence" value="ECO:0007669"/>
    <property type="project" value="InterPro"/>
</dbReference>
<evidence type="ECO:0000256" key="5">
    <source>
        <dbReference type="ARBA" id="ARBA00022741"/>
    </source>
</evidence>
<feature type="transmembrane region" description="Helical" evidence="9">
    <location>
        <begin position="96"/>
        <end position="117"/>
    </location>
</feature>
<reference evidence="12 13" key="1">
    <citation type="submission" date="2018-11" db="EMBL/GenBank/DDBJ databases">
        <title>Complete genome sequence of Paenibacillus baekrokdamisoli strain KCTC 33723.</title>
        <authorList>
            <person name="Kang S.W."/>
            <person name="Lee K.C."/>
            <person name="Kim K.K."/>
            <person name="Kim J.S."/>
            <person name="Kim D.S."/>
            <person name="Ko S.H."/>
            <person name="Yang S.H."/>
            <person name="Lee J.S."/>
        </authorList>
    </citation>
    <scope>NUCLEOTIDE SEQUENCE [LARGE SCALE GENOMIC DNA]</scope>
    <source>
        <strain evidence="12 13">KCTC 33723</strain>
    </source>
</reference>
<dbReference type="InterPro" id="IPR039421">
    <property type="entry name" value="Type_1_exporter"/>
</dbReference>
<dbReference type="Pfam" id="PF00005">
    <property type="entry name" value="ABC_tran"/>
    <property type="match status" value="1"/>
</dbReference>
<feature type="domain" description="ABC transmembrane type-1" evidence="11">
    <location>
        <begin position="1"/>
        <end position="264"/>
    </location>
</feature>
<dbReference type="GO" id="GO:0005886">
    <property type="term" value="C:plasma membrane"/>
    <property type="evidence" value="ECO:0007669"/>
    <property type="project" value="UniProtKB-SubCell"/>
</dbReference>
<dbReference type="Pfam" id="PF00664">
    <property type="entry name" value="ABC_membrane"/>
    <property type="match status" value="1"/>
</dbReference>
<dbReference type="KEGG" id="pbk:Back11_54760"/>
<evidence type="ECO:0000256" key="3">
    <source>
        <dbReference type="ARBA" id="ARBA00022475"/>
    </source>
</evidence>
<dbReference type="InterPro" id="IPR003593">
    <property type="entry name" value="AAA+_ATPase"/>
</dbReference>
<keyword evidence="7 9" id="KW-1133">Transmembrane helix</keyword>
<evidence type="ECO:0000313" key="12">
    <source>
        <dbReference type="EMBL" id="BBH24131.1"/>
    </source>
</evidence>
<sequence>MAHIVDRAFLGKSTLGPLMPMFGSLLIWIVLRSLFQMLADGMAAKSADVMKSELRMKLIRHAAALGPQFTKGERSGELISTVTEGVEQLETYLAKFIPQAVMAVFLPGAIGCVVLSLDGVSTVVLAITLPLLIIFMILVGITAKKKADRQYKMMGLMGGHFFDVIRGLSTLRIFNRSKAQLEAIRRMSEEYRTATMSALRLAFLSAFVMELFATLGTAIVAVFLGLRLISGDIEFYRAFYVLLLVPEFYTPIRLLGTQYHSGMNGVTAAERILNLLQTPCAHSGAQEDGVVLKDSTIGREIVFEHVTVQYPGEDKPVLEDLSFTIKPGERIAIVGKSGAGKSTLLDLLQGFTQPSSGEIRIDHTRLGELCMNHWRSCLTVVSQRTHLFPGTIADNLRIGAKNAKQEELEAASRIAGAERFIRELPQGYDTQLTEKVKLSGGQIRRLGLARAIVREASVALLDEPLSQLDMESANAVQTALEGWSQGQTVLWVTHHLNAARTADRIFVLNEGKLAEFGSHEELMKQQGSYAELWKVSETACTNRENRREPVTL</sequence>
<keyword evidence="2" id="KW-0813">Transport</keyword>
<dbReference type="FunFam" id="3.40.50.300:FF:000221">
    <property type="entry name" value="Multidrug ABC transporter ATP-binding protein"/>
    <property type="match status" value="1"/>
</dbReference>
<evidence type="ECO:0000259" key="10">
    <source>
        <dbReference type="PROSITE" id="PS50893"/>
    </source>
</evidence>
<dbReference type="SUPFAM" id="SSF90123">
    <property type="entry name" value="ABC transporter transmembrane region"/>
    <property type="match status" value="1"/>
</dbReference>
<evidence type="ECO:0000256" key="1">
    <source>
        <dbReference type="ARBA" id="ARBA00004651"/>
    </source>
</evidence>
<dbReference type="GO" id="GO:0005524">
    <property type="term" value="F:ATP binding"/>
    <property type="evidence" value="ECO:0007669"/>
    <property type="project" value="UniProtKB-KW"/>
</dbReference>
<feature type="transmembrane region" description="Helical" evidence="9">
    <location>
        <begin position="15"/>
        <end position="35"/>
    </location>
</feature>
<dbReference type="InterPro" id="IPR017871">
    <property type="entry name" value="ABC_transporter-like_CS"/>
</dbReference>
<dbReference type="GO" id="GO:0042883">
    <property type="term" value="P:cysteine transport"/>
    <property type="evidence" value="ECO:0007669"/>
    <property type="project" value="InterPro"/>
</dbReference>
<accession>A0A3G9JE13</accession>
<dbReference type="InterPro" id="IPR011527">
    <property type="entry name" value="ABC1_TM_dom"/>
</dbReference>
<keyword evidence="5" id="KW-0547">Nucleotide-binding</keyword>
<dbReference type="PANTHER" id="PTHR24221:SF590">
    <property type="entry name" value="COMPONENT LINKED WITH THE ASSEMBLY OF CYTOCHROME' TRANSPORT TRANSMEMBRANE ATP-BINDING PROTEIN ABC TRANSPORTER CYDD-RELATED"/>
    <property type="match status" value="1"/>
</dbReference>
<dbReference type="InterPro" id="IPR027417">
    <property type="entry name" value="P-loop_NTPase"/>
</dbReference>
<keyword evidence="6" id="KW-0067">ATP-binding</keyword>
<dbReference type="CDD" id="cd18584">
    <property type="entry name" value="ABC_6TM_AarD_CydD"/>
    <property type="match status" value="1"/>
</dbReference>
<dbReference type="GO" id="GO:0016887">
    <property type="term" value="F:ATP hydrolysis activity"/>
    <property type="evidence" value="ECO:0007669"/>
    <property type="project" value="InterPro"/>
</dbReference>
<evidence type="ECO:0000256" key="7">
    <source>
        <dbReference type="ARBA" id="ARBA00022989"/>
    </source>
</evidence>
<dbReference type="Gene3D" id="1.20.1560.10">
    <property type="entry name" value="ABC transporter type 1, transmembrane domain"/>
    <property type="match status" value="1"/>
</dbReference>
<evidence type="ECO:0000256" key="4">
    <source>
        <dbReference type="ARBA" id="ARBA00022692"/>
    </source>
</evidence>